<organism evidence="2 3">
    <name type="scientific">Perkinsus olseni</name>
    <name type="common">Perkinsus atlanticus</name>
    <dbReference type="NCBI Taxonomy" id="32597"/>
    <lineage>
        <taxon>Eukaryota</taxon>
        <taxon>Sar</taxon>
        <taxon>Alveolata</taxon>
        <taxon>Perkinsozoa</taxon>
        <taxon>Perkinsea</taxon>
        <taxon>Perkinsida</taxon>
        <taxon>Perkinsidae</taxon>
        <taxon>Perkinsus</taxon>
    </lineage>
</organism>
<evidence type="ECO:0000256" key="1">
    <source>
        <dbReference type="SAM" id="MobiDB-lite"/>
    </source>
</evidence>
<name>A0A7J6N595_PEROL</name>
<dbReference type="EMBL" id="JABANO010041376">
    <property type="protein sequence ID" value="KAF4678975.1"/>
    <property type="molecule type" value="Genomic_DNA"/>
</dbReference>
<keyword evidence="3" id="KW-1185">Reference proteome</keyword>
<dbReference type="Proteomes" id="UP000553632">
    <property type="component" value="Unassembled WGS sequence"/>
</dbReference>
<dbReference type="InterPro" id="IPR010736">
    <property type="entry name" value="SHIPPO-rpt"/>
</dbReference>
<protein>
    <submittedName>
        <fullName evidence="2">Uncharacterized protein</fullName>
    </submittedName>
</protein>
<accession>A0A7J6N595</accession>
<feature type="region of interest" description="Disordered" evidence="1">
    <location>
        <begin position="1"/>
        <end position="211"/>
    </location>
</feature>
<dbReference type="AlphaFoldDB" id="A0A7J6N595"/>
<evidence type="ECO:0000313" key="3">
    <source>
        <dbReference type="Proteomes" id="UP000553632"/>
    </source>
</evidence>
<dbReference type="InterPro" id="IPR051291">
    <property type="entry name" value="CIMAP"/>
</dbReference>
<reference evidence="2 3" key="1">
    <citation type="submission" date="2020-04" db="EMBL/GenBank/DDBJ databases">
        <title>Perkinsus olseni comparative genomics.</title>
        <authorList>
            <person name="Bogema D.R."/>
        </authorList>
    </citation>
    <scope>NUCLEOTIDE SEQUENCE [LARGE SCALE GENOMIC DNA]</scope>
    <source>
        <strain evidence="2 3">ATCC PRA-207</strain>
    </source>
</reference>
<feature type="compositionally biased region" description="Polar residues" evidence="1">
    <location>
        <begin position="1"/>
        <end position="37"/>
    </location>
</feature>
<dbReference type="PANTHER" id="PTHR21580">
    <property type="entry name" value="SHIPPO-1-RELATED"/>
    <property type="match status" value="1"/>
</dbReference>
<comment type="caution">
    <text evidence="2">The sequence shown here is derived from an EMBL/GenBank/DDBJ whole genome shotgun (WGS) entry which is preliminary data.</text>
</comment>
<sequence length="285" mass="30625">MSTYADRPSSASPSLRQSGLGQVTQLTRISQIRTSPKWTIGGRRSGESVSRGNMIPGPGQYRTTRLNDLGRGASFRFGTGRRDGDTRTRSDDGPGPGSYNPREVGSSAKVGFGSGRTSCGGASRRYSEPGPGHYNPPSSLGKTGKMFSMKSRHGPAGETSDAASMPGPGHYRLTGSSPQGSGPRWTFGTSYRSRLRRGDDTGPGPGAYAEHSRIGQNARKCGFGRPRPKTASLPGRGVSEGAYHHVVATILRTACFDLRFHRLWRFCLHHFRLLSPLLSTTITLV</sequence>
<gene>
    <name evidence="2" type="ORF">FOZ63_016452</name>
</gene>
<dbReference type="Pfam" id="PF07004">
    <property type="entry name" value="SHIPPO-rpt"/>
    <property type="match status" value="5"/>
</dbReference>
<dbReference type="PANTHER" id="PTHR21580:SF28">
    <property type="entry name" value="BOREALIN N-TERMINAL DOMAIN-CONTAINING PROTEIN-RELATED"/>
    <property type="match status" value="1"/>
</dbReference>
<evidence type="ECO:0000313" key="2">
    <source>
        <dbReference type="EMBL" id="KAF4678975.1"/>
    </source>
</evidence>
<proteinExistence type="predicted"/>
<feature type="compositionally biased region" description="Basic and acidic residues" evidence="1">
    <location>
        <begin position="80"/>
        <end position="92"/>
    </location>
</feature>